<dbReference type="Pfam" id="PF04093">
    <property type="entry name" value="MreD"/>
    <property type="match status" value="1"/>
</dbReference>
<evidence type="ECO:0000256" key="7">
    <source>
        <dbReference type="ARBA" id="ARBA00023136"/>
    </source>
</evidence>
<keyword evidence="5" id="KW-0133">Cell shape</keyword>
<keyword evidence="7 8" id="KW-0472">Membrane</keyword>
<name>A0A937I6H7_9GAMM</name>
<evidence type="ECO:0000256" key="8">
    <source>
        <dbReference type="SAM" id="Phobius"/>
    </source>
</evidence>
<dbReference type="InterPro" id="IPR026034">
    <property type="entry name" value="MreD_proteobac"/>
</dbReference>
<dbReference type="GO" id="GO:0005886">
    <property type="term" value="C:plasma membrane"/>
    <property type="evidence" value="ECO:0007669"/>
    <property type="project" value="UniProtKB-SubCell"/>
</dbReference>
<evidence type="ECO:0000256" key="5">
    <source>
        <dbReference type="ARBA" id="ARBA00022960"/>
    </source>
</evidence>
<dbReference type="Proteomes" id="UP000744438">
    <property type="component" value="Unassembled WGS sequence"/>
</dbReference>
<keyword evidence="3" id="KW-1003">Cell membrane</keyword>
<dbReference type="NCBIfam" id="TIGR03426">
    <property type="entry name" value="shape_MreD"/>
    <property type="match status" value="1"/>
</dbReference>
<dbReference type="PANTHER" id="PTHR37484:SF1">
    <property type="entry name" value="ROD SHAPE-DETERMINING PROTEIN MRED"/>
    <property type="match status" value="1"/>
</dbReference>
<feature type="transmembrane region" description="Helical" evidence="8">
    <location>
        <begin position="12"/>
        <end position="32"/>
    </location>
</feature>
<keyword evidence="4 8" id="KW-0812">Transmembrane</keyword>
<gene>
    <name evidence="9" type="primary">mreD</name>
    <name evidence="9" type="ORF">ISQ63_00195</name>
</gene>
<sequence length="168" mass="19822">MNSLDDKKPSIFNFYFFVGLTLIISSIVEVLFNDFLLSRLTLPLTLMTLIYWNVATPRNIGFFWTMLSGFILDIFLGYLLGIHVVIFLLASYFSQRYLHRFRALFRLQQSLIVAIIVFIYQIYFILISNNFSLSIIFELLILTIVSSLFWPIIYVVLRYLRIKLTYGQ</sequence>
<evidence type="ECO:0000256" key="3">
    <source>
        <dbReference type="ARBA" id="ARBA00022475"/>
    </source>
</evidence>
<reference evidence="9" key="1">
    <citation type="submission" date="2020-10" db="EMBL/GenBank/DDBJ databases">
        <title>Microbiome of the Black Sea water column analyzed by genome centric metagenomics.</title>
        <authorList>
            <person name="Cabello-Yeves P.J."/>
            <person name="Callieri C."/>
            <person name="Picazo A."/>
            <person name="Mehrshad M."/>
            <person name="Haro-Moreno J.M."/>
            <person name="Roda-Garcia J."/>
            <person name="Dzembekova N."/>
            <person name="Slabakova V."/>
            <person name="Slabakova N."/>
            <person name="Moncheva S."/>
            <person name="Rodriguez-Valera F."/>
        </authorList>
    </citation>
    <scope>NUCLEOTIDE SEQUENCE</scope>
    <source>
        <strain evidence="9">BS307-5m-G49</strain>
    </source>
</reference>
<feature type="transmembrane region" description="Helical" evidence="8">
    <location>
        <begin position="135"/>
        <end position="157"/>
    </location>
</feature>
<dbReference type="PANTHER" id="PTHR37484">
    <property type="entry name" value="ROD SHAPE-DETERMINING PROTEIN MRED"/>
    <property type="match status" value="1"/>
</dbReference>
<dbReference type="InterPro" id="IPR007227">
    <property type="entry name" value="Cell_shape_determining_MreD"/>
</dbReference>
<dbReference type="EMBL" id="JADHQC010000001">
    <property type="protein sequence ID" value="MBL6811286.1"/>
    <property type="molecule type" value="Genomic_DNA"/>
</dbReference>
<feature type="transmembrane region" description="Helical" evidence="8">
    <location>
        <begin position="61"/>
        <end position="90"/>
    </location>
</feature>
<comment type="caution">
    <text evidence="9">The sequence shown here is derived from an EMBL/GenBank/DDBJ whole genome shotgun (WGS) entry which is preliminary data.</text>
</comment>
<keyword evidence="6 8" id="KW-1133">Transmembrane helix</keyword>
<evidence type="ECO:0000256" key="6">
    <source>
        <dbReference type="ARBA" id="ARBA00022989"/>
    </source>
</evidence>
<comment type="similarity">
    <text evidence="2">Belongs to the MreD family.</text>
</comment>
<evidence type="ECO:0000313" key="10">
    <source>
        <dbReference type="Proteomes" id="UP000744438"/>
    </source>
</evidence>
<protein>
    <submittedName>
        <fullName evidence="9">Rod shape-determining protein MreD</fullName>
    </submittedName>
</protein>
<dbReference type="AlphaFoldDB" id="A0A937I6H7"/>
<evidence type="ECO:0000256" key="1">
    <source>
        <dbReference type="ARBA" id="ARBA00004651"/>
    </source>
</evidence>
<evidence type="ECO:0000256" key="4">
    <source>
        <dbReference type="ARBA" id="ARBA00022692"/>
    </source>
</evidence>
<dbReference type="GO" id="GO:0008360">
    <property type="term" value="P:regulation of cell shape"/>
    <property type="evidence" value="ECO:0007669"/>
    <property type="project" value="UniProtKB-KW"/>
</dbReference>
<accession>A0A937I6H7</accession>
<evidence type="ECO:0000256" key="2">
    <source>
        <dbReference type="ARBA" id="ARBA00007776"/>
    </source>
</evidence>
<feature type="transmembrane region" description="Helical" evidence="8">
    <location>
        <begin position="111"/>
        <end position="129"/>
    </location>
</feature>
<organism evidence="9 10">
    <name type="scientific">SAR86 cluster bacterium</name>
    <dbReference type="NCBI Taxonomy" id="2030880"/>
    <lineage>
        <taxon>Bacteria</taxon>
        <taxon>Pseudomonadati</taxon>
        <taxon>Pseudomonadota</taxon>
        <taxon>Gammaproteobacteria</taxon>
        <taxon>SAR86 cluster</taxon>
    </lineage>
</organism>
<comment type="subcellular location">
    <subcellularLocation>
        <location evidence="1">Cell membrane</location>
        <topology evidence="1">Multi-pass membrane protein</topology>
    </subcellularLocation>
</comment>
<proteinExistence type="inferred from homology"/>
<evidence type="ECO:0000313" key="9">
    <source>
        <dbReference type="EMBL" id="MBL6811286.1"/>
    </source>
</evidence>
<feature type="transmembrane region" description="Helical" evidence="8">
    <location>
        <begin position="39"/>
        <end position="55"/>
    </location>
</feature>